<feature type="domain" description="RagB/SusD" evidence="6">
    <location>
        <begin position="298"/>
        <end position="581"/>
    </location>
</feature>
<dbReference type="InterPro" id="IPR011990">
    <property type="entry name" value="TPR-like_helical_dom_sf"/>
</dbReference>
<keyword evidence="5" id="KW-0998">Cell outer membrane</keyword>
<evidence type="ECO:0000259" key="7">
    <source>
        <dbReference type="Pfam" id="PF14322"/>
    </source>
</evidence>
<dbReference type="Gene3D" id="1.25.40.390">
    <property type="match status" value="1"/>
</dbReference>
<comment type="subcellular location">
    <subcellularLocation>
        <location evidence="1">Cell outer membrane</location>
    </subcellularLocation>
</comment>
<evidence type="ECO:0000259" key="6">
    <source>
        <dbReference type="Pfam" id="PF07980"/>
    </source>
</evidence>
<evidence type="ECO:0000256" key="5">
    <source>
        <dbReference type="ARBA" id="ARBA00023237"/>
    </source>
</evidence>
<dbReference type="InterPro" id="IPR012944">
    <property type="entry name" value="SusD_RagB_dom"/>
</dbReference>
<dbReference type="Proteomes" id="UP001210231">
    <property type="component" value="Unassembled WGS sequence"/>
</dbReference>
<dbReference type="RefSeq" id="WP_407032870.1">
    <property type="nucleotide sequence ID" value="NZ_JAQGEF010000033.1"/>
</dbReference>
<keyword evidence="4" id="KW-0472">Membrane</keyword>
<dbReference type="EMBL" id="JAQGEF010000033">
    <property type="protein sequence ID" value="MDA3616540.1"/>
    <property type="molecule type" value="Genomic_DNA"/>
</dbReference>
<evidence type="ECO:0000256" key="3">
    <source>
        <dbReference type="ARBA" id="ARBA00022729"/>
    </source>
</evidence>
<dbReference type="Pfam" id="PF14322">
    <property type="entry name" value="SusD-like_3"/>
    <property type="match status" value="1"/>
</dbReference>
<evidence type="ECO:0000313" key="9">
    <source>
        <dbReference type="Proteomes" id="UP001210231"/>
    </source>
</evidence>
<protein>
    <submittedName>
        <fullName evidence="8">RagB/SusD family nutrient uptake outer membrane protein</fullName>
    </submittedName>
</protein>
<proteinExistence type="inferred from homology"/>
<feature type="domain" description="SusD-like N-terminal" evidence="7">
    <location>
        <begin position="73"/>
        <end position="219"/>
    </location>
</feature>
<gene>
    <name evidence="8" type="ORF">O3P16_17140</name>
</gene>
<name>A0ABT4UP04_9BACT</name>
<dbReference type="InterPro" id="IPR033985">
    <property type="entry name" value="SusD-like_N"/>
</dbReference>
<evidence type="ECO:0000256" key="4">
    <source>
        <dbReference type="ARBA" id="ARBA00023136"/>
    </source>
</evidence>
<evidence type="ECO:0000313" key="8">
    <source>
        <dbReference type="EMBL" id="MDA3616540.1"/>
    </source>
</evidence>
<sequence length="581" mass="65953">MNFNYKKILFSFGLAATVVSCSKLDEYNPSGTTSDEVFKTPQGMLTLVNACYVDQRNYYGKEDAILMSEGGTDLWYNANRASYANQLTRYEAFTSVSSGTSRNSYTTFYRGLNLCNAGIERIPNVTYPSIAERNQREGEMRFMRAFYLMHIVKFYGGVNLKLTETKEPNYLAYRSTPLEFYKQIISDLELAADYLPNSWTSETSRATKKAALGLLARAALEAGYVATGSEAQSFFTKARDVAKSVIDRKDEFQVKLWDNYADIWDPAKNKQVGRVSGGEALYYITNTKDNLASNYDGNANRMHLWFLTQYSNKIAALTQTQDYGNDNQRRLMPTRTLLDYYDETKDARYSGTFQEVWIANNNYTWTTTDATRYGKNSSIVGTQIRAGIDTIMMITKKSIANKAARTYMVFDRDSSFNANGTIRGSDVFVPLQKFKYPYRTAVNAQPGFNDIFLIRFAEMYLIAAEAEIQLGNTASAAQYVNVIRTRAAIKAPVNQTAAMQVTAAQMTLDFILEERAREFAGEHLRWFDIARIKNQNNFATFIKAKNPDITAVQDYHRLRPVPQEELNALLNAEEFGQNFGY</sequence>
<dbReference type="SUPFAM" id="SSF48452">
    <property type="entry name" value="TPR-like"/>
    <property type="match status" value="1"/>
</dbReference>
<accession>A0ABT4UP04</accession>
<dbReference type="Pfam" id="PF07980">
    <property type="entry name" value="SusD_RagB"/>
    <property type="match status" value="1"/>
</dbReference>
<dbReference type="PROSITE" id="PS51257">
    <property type="entry name" value="PROKAR_LIPOPROTEIN"/>
    <property type="match status" value="1"/>
</dbReference>
<evidence type="ECO:0000256" key="2">
    <source>
        <dbReference type="ARBA" id="ARBA00006275"/>
    </source>
</evidence>
<comment type="similarity">
    <text evidence="2">Belongs to the SusD family.</text>
</comment>
<reference evidence="8 9" key="1">
    <citation type="submission" date="2022-12" db="EMBL/GenBank/DDBJ databases">
        <title>Chitinophagaceae gen. sp. nov., a new member of the family Chitinophagaceae, isolated from soil in a chemical factory.</title>
        <authorList>
            <person name="Ke Z."/>
        </authorList>
    </citation>
    <scope>NUCLEOTIDE SEQUENCE [LARGE SCALE GENOMIC DNA]</scope>
    <source>
        <strain evidence="8 9">LY-5</strain>
    </source>
</reference>
<organism evidence="8 9">
    <name type="scientific">Polluticaenibacter yanchengensis</name>
    <dbReference type="NCBI Taxonomy" id="3014562"/>
    <lineage>
        <taxon>Bacteria</taxon>
        <taxon>Pseudomonadati</taxon>
        <taxon>Bacteroidota</taxon>
        <taxon>Chitinophagia</taxon>
        <taxon>Chitinophagales</taxon>
        <taxon>Chitinophagaceae</taxon>
        <taxon>Polluticaenibacter</taxon>
    </lineage>
</organism>
<comment type="caution">
    <text evidence="8">The sequence shown here is derived from an EMBL/GenBank/DDBJ whole genome shotgun (WGS) entry which is preliminary data.</text>
</comment>
<keyword evidence="3" id="KW-0732">Signal</keyword>
<keyword evidence="9" id="KW-1185">Reference proteome</keyword>
<evidence type="ECO:0000256" key="1">
    <source>
        <dbReference type="ARBA" id="ARBA00004442"/>
    </source>
</evidence>